<protein>
    <submittedName>
        <fullName evidence="2">Uncharacterized protein</fullName>
    </submittedName>
</protein>
<keyword evidence="1" id="KW-0472">Membrane</keyword>
<feature type="transmembrane region" description="Helical" evidence="1">
    <location>
        <begin position="31"/>
        <end position="53"/>
    </location>
</feature>
<proteinExistence type="predicted"/>
<keyword evidence="3" id="KW-1185">Reference proteome</keyword>
<dbReference type="Gene3D" id="1.25.40.10">
    <property type="entry name" value="Tetratricopeptide repeat domain"/>
    <property type="match status" value="2"/>
</dbReference>
<dbReference type="AlphaFoldDB" id="A0A2N0VK67"/>
<dbReference type="InterPro" id="IPR011990">
    <property type="entry name" value="TPR-like_helical_dom_sf"/>
</dbReference>
<accession>A0A2N0VK67</accession>
<dbReference type="Pfam" id="PF14559">
    <property type="entry name" value="TPR_19"/>
    <property type="match status" value="1"/>
</dbReference>
<dbReference type="OrthoDB" id="9808622at2"/>
<evidence type="ECO:0000256" key="1">
    <source>
        <dbReference type="SAM" id="Phobius"/>
    </source>
</evidence>
<sequence length="228" mass="25277">MSKRLKNEDLEQDLLIEYTSRFVHFYNQNKAAVIGGGIGLVLAIGLIIGYGIYSSQQETQAQDLLGIAEQSLMEGDYETALYGNEEEFTLGFEQIADNYSNTEAGNLAKYYAAISEYELGNFDSALTYIESFNKPKGILGVSPATFHATLLLELEQYEEAAQMFERAAEWDENSATTPFNLFDAAQAYQAAGLTAEANRVLDQIMEDYPNSQILDRAQRLKGTLAING</sequence>
<evidence type="ECO:0000313" key="3">
    <source>
        <dbReference type="Proteomes" id="UP000233398"/>
    </source>
</evidence>
<name>A0A2N0VK67_9BACT</name>
<organism evidence="2 3">
    <name type="scientific">Rhodohalobacter barkolensis</name>
    <dbReference type="NCBI Taxonomy" id="2053187"/>
    <lineage>
        <taxon>Bacteria</taxon>
        <taxon>Pseudomonadati</taxon>
        <taxon>Balneolota</taxon>
        <taxon>Balneolia</taxon>
        <taxon>Balneolales</taxon>
        <taxon>Balneolaceae</taxon>
        <taxon>Rhodohalobacter</taxon>
    </lineage>
</organism>
<dbReference type="Proteomes" id="UP000233398">
    <property type="component" value="Unassembled WGS sequence"/>
</dbReference>
<reference evidence="2 3" key="1">
    <citation type="submission" date="2017-11" db="EMBL/GenBank/DDBJ databases">
        <title>Rhodohalobacter 15182 sp. nov., isolated from a salt lake.</title>
        <authorList>
            <person name="Han S."/>
        </authorList>
    </citation>
    <scope>NUCLEOTIDE SEQUENCE [LARGE SCALE GENOMIC DNA]</scope>
    <source>
        <strain evidence="2 3">15182</strain>
    </source>
</reference>
<keyword evidence="1" id="KW-1133">Transmembrane helix</keyword>
<dbReference type="SUPFAM" id="SSF48452">
    <property type="entry name" value="TPR-like"/>
    <property type="match status" value="1"/>
</dbReference>
<comment type="caution">
    <text evidence="2">The sequence shown here is derived from an EMBL/GenBank/DDBJ whole genome shotgun (WGS) entry which is preliminary data.</text>
</comment>
<dbReference type="RefSeq" id="WP_101071862.1">
    <property type="nucleotide sequence ID" value="NZ_PISP01000001.1"/>
</dbReference>
<gene>
    <name evidence="2" type="ORF">CWD77_03650</name>
</gene>
<dbReference type="EMBL" id="PISP01000001">
    <property type="protein sequence ID" value="PKD44570.1"/>
    <property type="molecule type" value="Genomic_DNA"/>
</dbReference>
<evidence type="ECO:0000313" key="2">
    <source>
        <dbReference type="EMBL" id="PKD44570.1"/>
    </source>
</evidence>
<keyword evidence="1" id="KW-0812">Transmembrane</keyword>